<evidence type="ECO:0000259" key="8">
    <source>
        <dbReference type="Pfam" id="PF03458"/>
    </source>
</evidence>
<dbReference type="GO" id="GO:0005886">
    <property type="term" value="C:plasma membrane"/>
    <property type="evidence" value="ECO:0007669"/>
    <property type="project" value="UniProtKB-SubCell"/>
</dbReference>
<keyword evidence="6 7" id="KW-0472">Membrane</keyword>
<protein>
    <submittedName>
        <fullName evidence="9">Uncharacterized membrane protein YeiH</fullName>
    </submittedName>
</protein>
<gene>
    <name evidence="9" type="ORF">SAMN04489812_6099</name>
</gene>
<comment type="similarity">
    <text evidence="2">Belongs to the UPF0126 family.</text>
</comment>
<feature type="transmembrane region" description="Helical" evidence="7">
    <location>
        <begin position="178"/>
        <end position="197"/>
    </location>
</feature>
<evidence type="ECO:0000313" key="10">
    <source>
        <dbReference type="Proteomes" id="UP000199103"/>
    </source>
</evidence>
<comment type="subcellular location">
    <subcellularLocation>
        <location evidence="1">Cell membrane</location>
        <topology evidence="1">Multi-pass membrane protein</topology>
    </subcellularLocation>
</comment>
<dbReference type="InterPro" id="IPR005115">
    <property type="entry name" value="Gly_transporter"/>
</dbReference>
<dbReference type="PANTHER" id="PTHR30506:SF3">
    <property type="entry name" value="UPF0126 INNER MEMBRANE PROTEIN YADS-RELATED"/>
    <property type="match status" value="1"/>
</dbReference>
<feature type="transmembrane region" description="Helical" evidence="7">
    <location>
        <begin position="70"/>
        <end position="86"/>
    </location>
</feature>
<evidence type="ECO:0000256" key="1">
    <source>
        <dbReference type="ARBA" id="ARBA00004651"/>
    </source>
</evidence>
<name>A0A1H2ANL2_9ACTN</name>
<dbReference type="RefSeq" id="WP_231920104.1">
    <property type="nucleotide sequence ID" value="NZ_LT629772.1"/>
</dbReference>
<sequence>MVTGTSLDMMIRVIDLVGVLANAVLGGIVARRERLDPVGFVTLAILSGLGGGIIRDVLIQHGTPVALTDYSYIVTAVVGAGIAYLLRIEGRLWNRIFPIADAIALGCWAVVGAQKALAAGLGWLPAILLGGITAVGGGTVRDVVLRRVPVIFSADSTLYATSAVVAGSAMVIFHELGLPTVGVIVGMVLGAGLTMLARHLNWRLPHSTGWRPRRFGGPGGAPPTEP</sequence>
<keyword evidence="4 7" id="KW-0812">Transmembrane</keyword>
<keyword evidence="10" id="KW-1185">Reference proteome</keyword>
<proteinExistence type="inferred from homology"/>
<feature type="transmembrane region" description="Helical" evidence="7">
    <location>
        <begin position="37"/>
        <end position="58"/>
    </location>
</feature>
<evidence type="ECO:0000256" key="6">
    <source>
        <dbReference type="ARBA" id="ARBA00023136"/>
    </source>
</evidence>
<dbReference type="AlphaFoldDB" id="A0A1H2ANL2"/>
<feature type="domain" description="Glycine transporter" evidence="8">
    <location>
        <begin position="13"/>
        <end position="86"/>
    </location>
</feature>
<evidence type="ECO:0000256" key="5">
    <source>
        <dbReference type="ARBA" id="ARBA00022989"/>
    </source>
</evidence>
<feature type="transmembrane region" description="Helical" evidence="7">
    <location>
        <begin position="93"/>
        <end position="111"/>
    </location>
</feature>
<dbReference type="Pfam" id="PF03458">
    <property type="entry name" value="Gly_transporter"/>
    <property type="match status" value="2"/>
</dbReference>
<accession>A0A1H2ANL2</accession>
<reference evidence="9 10" key="1">
    <citation type="submission" date="2016-10" db="EMBL/GenBank/DDBJ databases">
        <authorList>
            <person name="de Groot N.N."/>
        </authorList>
    </citation>
    <scope>NUCLEOTIDE SEQUENCE [LARGE SCALE GENOMIC DNA]</scope>
    <source>
        <strain evidence="9 10">DSM 21800</strain>
    </source>
</reference>
<keyword evidence="5 7" id="KW-1133">Transmembrane helix</keyword>
<keyword evidence="3" id="KW-1003">Cell membrane</keyword>
<evidence type="ECO:0000256" key="7">
    <source>
        <dbReference type="SAM" id="Phobius"/>
    </source>
</evidence>
<evidence type="ECO:0000313" key="9">
    <source>
        <dbReference type="EMBL" id="SDT47625.1"/>
    </source>
</evidence>
<dbReference type="EMBL" id="LT629772">
    <property type="protein sequence ID" value="SDT47625.1"/>
    <property type="molecule type" value="Genomic_DNA"/>
</dbReference>
<evidence type="ECO:0000256" key="2">
    <source>
        <dbReference type="ARBA" id="ARBA00008193"/>
    </source>
</evidence>
<feature type="transmembrane region" description="Helical" evidence="7">
    <location>
        <begin position="150"/>
        <end position="172"/>
    </location>
</feature>
<dbReference type="STRING" id="630515.SAMN04489812_6099"/>
<organism evidence="9 10">
    <name type="scientific">Microlunatus soli</name>
    <dbReference type="NCBI Taxonomy" id="630515"/>
    <lineage>
        <taxon>Bacteria</taxon>
        <taxon>Bacillati</taxon>
        <taxon>Actinomycetota</taxon>
        <taxon>Actinomycetes</taxon>
        <taxon>Propionibacteriales</taxon>
        <taxon>Propionibacteriaceae</taxon>
        <taxon>Microlunatus</taxon>
    </lineage>
</organism>
<dbReference type="PANTHER" id="PTHR30506">
    <property type="entry name" value="INNER MEMBRANE PROTEIN"/>
    <property type="match status" value="1"/>
</dbReference>
<feature type="transmembrane region" description="Helical" evidence="7">
    <location>
        <begin position="12"/>
        <end position="30"/>
    </location>
</feature>
<dbReference type="Proteomes" id="UP000199103">
    <property type="component" value="Chromosome I"/>
</dbReference>
<feature type="transmembrane region" description="Helical" evidence="7">
    <location>
        <begin position="117"/>
        <end position="138"/>
    </location>
</feature>
<feature type="domain" description="Glycine transporter" evidence="8">
    <location>
        <begin position="99"/>
        <end position="174"/>
    </location>
</feature>
<evidence type="ECO:0000256" key="4">
    <source>
        <dbReference type="ARBA" id="ARBA00022692"/>
    </source>
</evidence>
<evidence type="ECO:0000256" key="3">
    <source>
        <dbReference type="ARBA" id="ARBA00022475"/>
    </source>
</evidence>